<dbReference type="PROSITE" id="PS00571">
    <property type="entry name" value="AMIDASES"/>
    <property type="match status" value="1"/>
</dbReference>
<dbReference type="InterPro" id="IPR020556">
    <property type="entry name" value="Amidase_CS"/>
</dbReference>
<dbReference type="eggNOG" id="COG0154">
    <property type="taxonomic scope" value="Bacteria"/>
</dbReference>
<dbReference type="EMBL" id="CP009110">
    <property type="protein sequence ID" value="AIJ24844.1"/>
    <property type="molecule type" value="Genomic_DNA"/>
</dbReference>
<dbReference type="InterPro" id="IPR000120">
    <property type="entry name" value="Amidase"/>
</dbReference>
<keyword evidence="4" id="KW-1185">Reference proteome</keyword>
<dbReference type="GO" id="GO:0003824">
    <property type="term" value="F:catalytic activity"/>
    <property type="evidence" value="ECO:0007669"/>
    <property type="project" value="InterPro"/>
</dbReference>
<dbReference type="PANTHER" id="PTHR11895:SF176">
    <property type="entry name" value="AMIDASE AMID-RELATED"/>
    <property type="match status" value="1"/>
</dbReference>
<feature type="domain" description="Amidase" evidence="2">
    <location>
        <begin position="39"/>
        <end position="257"/>
    </location>
</feature>
<dbReference type="HOGENOM" id="CLU_009600_0_3_11"/>
<dbReference type="InterPro" id="IPR036928">
    <property type="entry name" value="AS_sf"/>
</dbReference>
<dbReference type="KEGG" id="amq:AMETH_4752"/>
<dbReference type="Gene3D" id="3.90.1300.10">
    <property type="entry name" value="Amidase signature (AS) domain"/>
    <property type="match status" value="1"/>
</dbReference>
<reference evidence="3 4" key="1">
    <citation type="submission" date="2014-07" db="EMBL/GenBank/DDBJ databases">
        <title>Whole Genome Sequence of the Amycolatopsis methanolica 239.</title>
        <authorList>
            <person name="Tang B."/>
        </authorList>
    </citation>
    <scope>NUCLEOTIDE SEQUENCE [LARGE SCALE GENOMIC DNA]</scope>
    <source>
        <strain evidence="3 4">239</strain>
    </source>
</reference>
<organism evidence="3 4">
    <name type="scientific">Amycolatopsis methanolica 239</name>
    <dbReference type="NCBI Taxonomy" id="1068978"/>
    <lineage>
        <taxon>Bacteria</taxon>
        <taxon>Bacillati</taxon>
        <taxon>Actinomycetota</taxon>
        <taxon>Actinomycetes</taxon>
        <taxon>Pseudonocardiales</taxon>
        <taxon>Pseudonocardiaceae</taxon>
        <taxon>Amycolatopsis</taxon>
        <taxon>Amycolatopsis methanolica group</taxon>
    </lineage>
</organism>
<dbReference type="AlphaFoldDB" id="A0A076MVY6"/>
<gene>
    <name evidence="3" type="primary">gatA</name>
    <name evidence="3" type="ORF">AMETH_4752</name>
</gene>
<dbReference type="InterPro" id="IPR023631">
    <property type="entry name" value="Amidase_dom"/>
</dbReference>
<dbReference type="RefSeq" id="WP_017983677.1">
    <property type="nucleotide sequence ID" value="NZ_AQUL01000001.1"/>
</dbReference>
<evidence type="ECO:0000256" key="1">
    <source>
        <dbReference type="SAM" id="MobiDB-lite"/>
    </source>
</evidence>
<name>A0A076MVY6_AMYME</name>
<evidence type="ECO:0000313" key="3">
    <source>
        <dbReference type="EMBL" id="AIJ24844.1"/>
    </source>
</evidence>
<dbReference type="STRING" id="1068978.AMETH_4752"/>
<accession>A0A076MVY6</accession>
<dbReference type="Proteomes" id="UP000062973">
    <property type="component" value="Chromosome"/>
</dbReference>
<dbReference type="OrthoDB" id="182039at2"/>
<feature type="region of interest" description="Disordered" evidence="1">
    <location>
        <begin position="145"/>
        <end position="171"/>
    </location>
</feature>
<dbReference type="PATRIC" id="fig|1068978.7.peg.5110"/>
<protein>
    <submittedName>
        <fullName evidence="3">Enantiomer-selective amidase</fullName>
    </submittedName>
</protein>
<evidence type="ECO:0000259" key="2">
    <source>
        <dbReference type="Pfam" id="PF01425"/>
    </source>
</evidence>
<evidence type="ECO:0000313" key="4">
    <source>
        <dbReference type="Proteomes" id="UP000062973"/>
    </source>
</evidence>
<dbReference type="SUPFAM" id="SSF75304">
    <property type="entry name" value="Amidase signature (AS) enzymes"/>
    <property type="match status" value="1"/>
</dbReference>
<sequence length="438" mass="45457">MSSSLGTRLSPPPGAGWFAHRPVAGLAADLRAGRLTPRDLVETALAELARWEPVINAFVTVDEAGARAAADQAGRELAAGVDRGPLHGVPVAVKDVIDVRGLPTTAGSRQFAGHVAAADADCVRRLRTAGAIVLGKTATHEIAFGPTGDRAANGPARNPYDPDRMTGGSSSGSAAAVAAGVVPLALGTDTGGSVRIPAACCGIVGLKPTHGALSTHGVLPLAPSLDTVGPLARTAADARLLWTIMSGTEHRGTTPRAAWLPPDTIHPTAPDVTATVREHLRGLDEVVVPQAEALRTAYVAIQGSEAYAVHAERLTDRPDRFGDEVRDRLRAGGEVRGWEYVRARELRDRVRGEVLDLLREHGILALPTTPLPAPPIDDRTSDVGDVRAALLSLTSPWSVLGLPALSVPAGLAGELPVGLQLVGPPGSEHDLLTIAEHL</sequence>
<feature type="domain" description="Amidase" evidence="2">
    <location>
        <begin position="297"/>
        <end position="432"/>
    </location>
</feature>
<dbReference type="PANTHER" id="PTHR11895">
    <property type="entry name" value="TRANSAMIDASE"/>
    <property type="match status" value="1"/>
</dbReference>
<proteinExistence type="predicted"/>
<dbReference type="Pfam" id="PF01425">
    <property type="entry name" value="Amidase"/>
    <property type="match status" value="2"/>
</dbReference>